<gene>
    <name evidence="1" type="ORF">BCT49_20935</name>
</gene>
<name>A0A2N7KLX1_9VIBR</name>
<evidence type="ECO:0000313" key="2">
    <source>
        <dbReference type="Proteomes" id="UP000235406"/>
    </source>
</evidence>
<proteinExistence type="predicted"/>
<reference evidence="2" key="1">
    <citation type="submission" date="2016-07" db="EMBL/GenBank/DDBJ databases">
        <title>Nontailed viruses are major unrecognized killers of bacteria in the ocean.</title>
        <authorList>
            <person name="Kauffman K."/>
            <person name="Hussain F."/>
            <person name="Yang J."/>
            <person name="Arevalo P."/>
            <person name="Brown J."/>
            <person name="Cutler M."/>
            <person name="Kelly L."/>
            <person name="Polz M.F."/>
        </authorList>
    </citation>
    <scope>NUCLEOTIDE SEQUENCE [LARGE SCALE GENOMIC DNA]</scope>
    <source>
        <strain evidence="2">10N.261.46.F8</strain>
    </source>
</reference>
<organism evidence="1 2">
    <name type="scientific">Vibrio lentus</name>
    <dbReference type="NCBI Taxonomy" id="136468"/>
    <lineage>
        <taxon>Bacteria</taxon>
        <taxon>Pseudomonadati</taxon>
        <taxon>Pseudomonadota</taxon>
        <taxon>Gammaproteobacteria</taxon>
        <taxon>Vibrionales</taxon>
        <taxon>Vibrionaceae</taxon>
        <taxon>Vibrio</taxon>
    </lineage>
</organism>
<dbReference type="OrthoDB" id="5895189at2"/>
<evidence type="ECO:0000313" key="1">
    <source>
        <dbReference type="EMBL" id="PMM77511.1"/>
    </source>
</evidence>
<accession>A0A2N7KLX1</accession>
<sequence>MPNIPPLKEQLTKALIRAALASCHYLNEQYQHFKKEVEQSSDHELFEFVQRLSSAHLKRLLATIELMDRGYLLSEILETAKDK</sequence>
<dbReference type="Proteomes" id="UP000235406">
    <property type="component" value="Unassembled WGS sequence"/>
</dbReference>
<dbReference type="EMBL" id="MCZK01000007">
    <property type="protein sequence ID" value="PMM77511.1"/>
    <property type="molecule type" value="Genomic_DNA"/>
</dbReference>
<comment type="caution">
    <text evidence="1">The sequence shown here is derived from an EMBL/GenBank/DDBJ whole genome shotgun (WGS) entry which is preliminary data.</text>
</comment>
<protein>
    <submittedName>
        <fullName evidence="1">Uncharacterized protein</fullName>
    </submittedName>
</protein>
<dbReference type="RefSeq" id="WP_102433779.1">
    <property type="nucleotide sequence ID" value="NZ_CAWNVI010000007.1"/>
</dbReference>
<dbReference type="AlphaFoldDB" id="A0A2N7KLX1"/>